<proteinExistence type="predicted"/>
<reference evidence="1 2" key="1">
    <citation type="submission" date="2019-09" db="EMBL/GenBank/DDBJ databases">
        <title>Commensal-derived Metabolites Govern Vibrio cholerae Pathogenesis in Host.</title>
        <authorList>
            <person name="Yoon S.S."/>
            <person name="Yoon M.Y."/>
        </authorList>
    </citation>
    <scope>NUCLEOTIDE SEQUENCE [LARGE SCALE GENOMIC DNA]</scope>
    <source>
        <strain evidence="1 2">VIC01</strain>
    </source>
</reference>
<dbReference type="Pfam" id="PF12728">
    <property type="entry name" value="HTH_17"/>
    <property type="match status" value="1"/>
</dbReference>
<organism evidence="1 2">
    <name type="scientific">Phocaeicola vulgatus</name>
    <name type="common">Bacteroides vulgatus</name>
    <dbReference type="NCBI Taxonomy" id="821"/>
    <lineage>
        <taxon>Bacteria</taxon>
        <taxon>Pseudomonadati</taxon>
        <taxon>Bacteroidota</taxon>
        <taxon>Bacteroidia</taxon>
        <taxon>Bacteroidales</taxon>
        <taxon>Bacteroidaceae</taxon>
        <taxon>Phocaeicola</taxon>
    </lineage>
</organism>
<dbReference type="InterPro" id="IPR010093">
    <property type="entry name" value="SinI_DNA-bd"/>
</dbReference>
<gene>
    <name evidence="1" type="ORF">VIC01_01109</name>
</gene>
<evidence type="ECO:0000313" key="2">
    <source>
        <dbReference type="Proteomes" id="UP000326091"/>
    </source>
</evidence>
<dbReference type="SUPFAM" id="SSF46955">
    <property type="entry name" value="Putative DNA-binding domain"/>
    <property type="match status" value="1"/>
</dbReference>
<dbReference type="GO" id="GO:0003677">
    <property type="term" value="F:DNA binding"/>
    <property type="evidence" value="ECO:0007669"/>
    <property type="project" value="InterPro"/>
</dbReference>
<dbReference type="InterPro" id="IPR009061">
    <property type="entry name" value="DNA-bd_dom_put_sf"/>
</dbReference>
<dbReference type="EMBL" id="CP043529">
    <property type="protein sequence ID" value="QEW35615.1"/>
    <property type="molecule type" value="Genomic_DNA"/>
</dbReference>
<evidence type="ECO:0000313" key="1">
    <source>
        <dbReference type="EMBL" id="QEW35615.1"/>
    </source>
</evidence>
<dbReference type="NCBIfam" id="TIGR01764">
    <property type="entry name" value="excise"/>
    <property type="match status" value="1"/>
</dbReference>
<sequence>MLKENLTFNDLPKMVGRLCEKIESLENALKESLAKEPSAKENLHVPMTVEEVCSYLGISKSSFYYKAKHGGIPVIKQGKHLFVYRDELDKWLETGRKKQVPLSFEEEHEQMLAATRHKAKSREL</sequence>
<dbReference type="RefSeq" id="WP_134855099.1">
    <property type="nucleotide sequence ID" value="NZ_CACRTA010000052.1"/>
</dbReference>
<name>A0A5P3ASJ8_PHOVU</name>
<protein>
    <submittedName>
        <fullName evidence="1">Uncharacterized protein</fullName>
    </submittedName>
</protein>
<dbReference type="AlphaFoldDB" id="A0A5P3ASJ8"/>
<dbReference type="Proteomes" id="UP000326091">
    <property type="component" value="Chromosome"/>
</dbReference>
<dbReference type="InterPro" id="IPR041657">
    <property type="entry name" value="HTH_17"/>
</dbReference>
<accession>A0A5P3ASJ8</accession>